<evidence type="ECO:0000313" key="9">
    <source>
        <dbReference type="EMBL" id="KAG0714805.1"/>
    </source>
</evidence>
<dbReference type="Pfam" id="PF18699">
    <property type="entry name" value="MRPL52"/>
    <property type="match status" value="1"/>
</dbReference>
<keyword evidence="3" id="KW-0809">Transit peptide</keyword>
<dbReference type="EMBL" id="JACEEZ010020231">
    <property type="protein sequence ID" value="KAG0714805.1"/>
    <property type="molecule type" value="Genomic_DNA"/>
</dbReference>
<dbReference type="AlphaFoldDB" id="A0A8J4XVH2"/>
<evidence type="ECO:0000313" key="10">
    <source>
        <dbReference type="Proteomes" id="UP000770661"/>
    </source>
</evidence>
<comment type="subcellular location">
    <subcellularLocation>
        <location evidence="1">Mitochondrion</location>
    </subcellularLocation>
</comment>
<evidence type="ECO:0000256" key="4">
    <source>
        <dbReference type="ARBA" id="ARBA00022980"/>
    </source>
</evidence>
<proteinExistence type="inferred from homology"/>
<comment type="similarity">
    <text evidence="2">Belongs to the mitochondrion-specific ribosomal protein mL52 family.</text>
</comment>
<reference evidence="9" key="1">
    <citation type="submission" date="2020-07" db="EMBL/GenBank/DDBJ databases">
        <title>The High-quality genome of the commercially important snow crab, Chionoecetes opilio.</title>
        <authorList>
            <person name="Jeong J.-H."/>
            <person name="Ryu S."/>
        </authorList>
    </citation>
    <scope>NUCLEOTIDE SEQUENCE</scope>
    <source>
        <strain evidence="9">MADBK_172401_WGS</strain>
        <tissue evidence="9">Digestive gland</tissue>
    </source>
</reference>
<evidence type="ECO:0000256" key="8">
    <source>
        <dbReference type="ARBA" id="ARBA00035425"/>
    </source>
</evidence>
<dbReference type="GO" id="GO:0005762">
    <property type="term" value="C:mitochondrial large ribosomal subunit"/>
    <property type="evidence" value="ECO:0007669"/>
    <property type="project" value="InterPro"/>
</dbReference>
<dbReference type="GO" id="GO:0032543">
    <property type="term" value="P:mitochondrial translation"/>
    <property type="evidence" value="ECO:0007669"/>
    <property type="project" value="InterPro"/>
</dbReference>
<sequence>MRWHVRWQGLLAASVTKNFSSRSASQVKGGLTLQPKTDKERAKKIRSVGSFKTSMGACGPLIDGADYTFLDGRPTPLRINQMRRAKEQREAAAKVVQLMKETQFAIQREKQTQQEKEAVKQQYLQTKLKAKGHKLLEKQEK</sequence>
<evidence type="ECO:0000256" key="3">
    <source>
        <dbReference type="ARBA" id="ARBA00022946"/>
    </source>
</evidence>
<dbReference type="OrthoDB" id="10249237at2759"/>
<gene>
    <name evidence="9" type="primary">mRpL52</name>
    <name evidence="9" type="ORF">GWK47_013428</name>
</gene>
<keyword evidence="6" id="KW-0687">Ribonucleoprotein</keyword>
<evidence type="ECO:0000256" key="5">
    <source>
        <dbReference type="ARBA" id="ARBA00023128"/>
    </source>
</evidence>
<evidence type="ECO:0000256" key="2">
    <source>
        <dbReference type="ARBA" id="ARBA00007232"/>
    </source>
</evidence>
<organism evidence="9 10">
    <name type="scientific">Chionoecetes opilio</name>
    <name type="common">Atlantic snow crab</name>
    <name type="synonym">Cancer opilio</name>
    <dbReference type="NCBI Taxonomy" id="41210"/>
    <lineage>
        <taxon>Eukaryota</taxon>
        <taxon>Metazoa</taxon>
        <taxon>Ecdysozoa</taxon>
        <taxon>Arthropoda</taxon>
        <taxon>Crustacea</taxon>
        <taxon>Multicrustacea</taxon>
        <taxon>Malacostraca</taxon>
        <taxon>Eumalacostraca</taxon>
        <taxon>Eucarida</taxon>
        <taxon>Decapoda</taxon>
        <taxon>Pleocyemata</taxon>
        <taxon>Brachyura</taxon>
        <taxon>Eubrachyura</taxon>
        <taxon>Majoidea</taxon>
        <taxon>Majidae</taxon>
        <taxon>Chionoecetes</taxon>
    </lineage>
</organism>
<accession>A0A8J4XVH2</accession>
<dbReference type="Proteomes" id="UP000770661">
    <property type="component" value="Unassembled WGS sequence"/>
</dbReference>
<comment type="caution">
    <text evidence="9">The sequence shown here is derived from an EMBL/GenBank/DDBJ whole genome shotgun (WGS) entry which is preliminary data.</text>
</comment>
<dbReference type="PANTHER" id="PTHR34090:SF1">
    <property type="entry name" value="LARGE RIBOSOMAL SUBUNIT PROTEIN ML52"/>
    <property type="match status" value="1"/>
</dbReference>
<evidence type="ECO:0000256" key="1">
    <source>
        <dbReference type="ARBA" id="ARBA00004173"/>
    </source>
</evidence>
<dbReference type="GO" id="GO:0003735">
    <property type="term" value="F:structural constituent of ribosome"/>
    <property type="evidence" value="ECO:0007669"/>
    <property type="project" value="InterPro"/>
</dbReference>
<keyword evidence="10" id="KW-1185">Reference proteome</keyword>
<keyword evidence="5" id="KW-0496">Mitochondrion</keyword>
<dbReference type="InterPro" id="IPR034596">
    <property type="entry name" value="Ribosomal_mL52"/>
</dbReference>
<evidence type="ECO:0000256" key="6">
    <source>
        <dbReference type="ARBA" id="ARBA00023274"/>
    </source>
</evidence>
<name>A0A8J4XVH2_CHIOP</name>
<dbReference type="PANTHER" id="PTHR34090">
    <property type="entry name" value="39S RIBOSOMAL PROTEIN L52, MITOCHONDRIAL"/>
    <property type="match status" value="1"/>
</dbReference>
<evidence type="ECO:0000256" key="7">
    <source>
        <dbReference type="ARBA" id="ARBA00035181"/>
    </source>
</evidence>
<keyword evidence="4 9" id="KW-0689">Ribosomal protein</keyword>
<protein>
    <recommendedName>
        <fullName evidence="7">Large ribosomal subunit protein mL52</fullName>
    </recommendedName>
    <alternativeName>
        <fullName evidence="8">39S ribosomal protein L52, mitochondrial</fullName>
    </alternativeName>
</protein>